<accession>A0A512M2P1</accession>
<dbReference type="Proteomes" id="UP000321577">
    <property type="component" value="Unassembled WGS sequence"/>
</dbReference>
<dbReference type="EMBL" id="BKAG01000001">
    <property type="protein sequence ID" value="GEP41004.1"/>
    <property type="molecule type" value="Genomic_DNA"/>
</dbReference>
<feature type="chain" id="PRO_5022238939" description="FG-GAP repeat protein" evidence="1">
    <location>
        <begin position="22"/>
        <end position="670"/>
    </location>
</feature>
<keyword evidence="3" id="KW-1185">Reference proteome</keyword>
<evidence type="ECO:0000256" key="1">
    <source>
        <dbReference type="SAM" id="SignalP"/>
    </source>
</evidence>
<evidence type="ECO:0000313" key="3">
    <source>
        <dbReference type="Proteomes" id="UP000321577"/>
    </source>
</evidence>
<organism evidence="2 3">
    <name type="scientific">Brevifollis gellanilyticus</name>
    <dbReference type="NCBI Taxonomy" id="748831"/>
    <lineage>
        <taxon>Bacteria</taxon>
        <taxon>Pseudomonadati</taxon>
        <taxon>Verrucomicrobiota</taxon>
        <taxon>Verrucomicrobiia</taxon>
        <taxon>Verrucomicrobiales</taxon>
        <taxon>Verrucomicrobiaceae</taxon>
    </lineage>
</organism>
<dbReference type="RefSeq" id="WP_146848469.1">
    <property type="nucleotide sequence ID" value="NZ_BKAG01000001.1"/>
</dbReference>
<dbReference type="InterPro" id="IPR028994">
    <property type="entry name" value="Integrin_alpha_N"/>
</dbReference>
<dbReference type="PANTHER" id="PTHR44103">
    <property type="entry name" value="PROPROTEIN CONVERTASE P"/>
    <property type="match status" value="1"/>
</dbReference>
<proteinExistence type="predicted"/>
<reference evidence="2 3" key="1">
    <citation type="submission" date="2019-07" db="EMBL/GenBank/DDBJ databases">
        <title>Whole genome shotgun sequence of Brevifollis gellanilyticus NBRC 108608.</title>
        <authorList>
            <person name="Hosoyama A."/>
            <person name="Uohara A."/>
            <person name="Ohji S."/>
            <person name="Ichikawa N."/>
        </authorList>
    </citation>
    <scope>NUCLEOTIDE SEQUENCE [LARGE SCALE GENOMIC DNA]</scope>
    <source>
        <strain evidence="2 3">NBRC 108608</strain>
    </source>
</reference>
<comment type="caution">
    <text evidence="2">The sequence shown here is derived from an EMBL/GenBank/DDBJ whole genome shotgun (WGS) entry which is preliminary data.</text>
</comment>
<protein>
    <recommendedName>
        <fullName evidence="4">FG-GAP repeat protein</fullName>
    </recommendedName>
</protein>
<evidence type="ECO:0008006" key="4">
    <source>
        <dbReference type="Google" id="ProtNLM"/>
    </source>
</evidence>
<sequence length="670" mass="73544">MRLSPLSLLASSALLCGSSFAAEGLTPLKYNNPGLTVDLGVGLWAWPLPMDFDGDGDLDLVVNCPDKPYNGVYFFENATGDTAKNKMPVFKPGKRISKGAQNVQVSYVDGKPVVLSPGYAHPDFLKTGIDQSVKLGPPANVHMNKVRANMWRMVDYDGDGKNDLIVGVGDWTEYGWDNAYSADGRWMNGPIRGYVYLLSNTGTNEAPKYDKAKKVMATDRPVETFGWPSPNFADFDADGDLDLLCGEFLDGFTYFQNTGTRTKPKYALGVRLKADTGRYLTMDLEMITPTAIDWDKDGDVDLICGDEDGRVAFIENTGKFDNKAPVYAEPVYFKQEADQVKFGSLVTPVGYDWDGDGDTDLLCGNTAGYVAFIENLSGKGVEKPKWAAPVRLEADGKVIRPMAGPNGSIQGPCEAKWGYSTQTVADWDGDGLPDLLLNSILGKVLWYKNVGTRQKPKLSAGQPIEVEWNGEQPHLAYGWLRPEGKALLTQWRTTPVGIDWNKDGLTDLVMLDQEGYLAFFERAKQDGKLILKHPQRVICASKESQAPGLLDKALEHLKVKTPVAMTPGEPLRLNSGIAGKSGRRKICIMDWDQDGKVDILLNSANANFLRQTNNAEGKWFFADMGLLSDANIEGHDVSPTTVDFNDDGVPDFVGGAEDGHLYYLRNPKAK</sequence>
<dbReference type="SUPFAM" id="SSF69318">
    <property type="entry name" value="Integrin alpha N-terminal domain"/>
    <property type="match status" value="2"/>
</dbReference>
<dbReference type="Gene3D" id="2.130.10.130">
    <property type="entry name" value="Integrin alpha, N-terminal"/>
    <property type="match status" value="2"/>
</dbReference>
<dbReference type="AlphaFoldDB" id="A0A512M2P1"/>
<name>A0A512M2P1_9BACT</name>
<dbReference type="OrthoDB" id="1488578at2"/>
<dbReference type="PANTHER" id="PTHR44103:SF1">
    <property type="entry name" value="PROPROTEIN CONVERTASE P"/>
    <property type="match status" value="1"/>
</dbReference>
<evidence type="ECO:0000313" key="2">
    <source>
        <dbReference type="EMBL" id="GEP41004.1"/>
    </source>
</evidence>
<gene>
    <name evidence="2" type="ORF">BGE01nite_02950</name>
</gene>
<feature type="signal peptide" evidence="1">
    <location>
        <begin position="1"/>
        <end position="21"/>
    </location>
</feature>
<keyword evidence="1" id="KW-0732">Signal</keyword>